<dbReference type="KEGG" id="stsi:A4E84_00690"/>
<evidence type="ECO:0000313" key="2">
    <source>
        <dbReference type="Proteomes" id="UP000076096"/>
    </source>
</evidence>
<accession>A0A143BSS5</accession>
<dbReference type="RefSeq" id="WP_062924656.1">
    <property type="nucleotide sequence ID" value="NZ_CP015098.1"/>
</dbReference>
<dbReference type="STRING" id="1783515.A4E84_00690"/>
<dbReference type="AlphaFoldDB" id="A0A143BSS5"/>
<proteinExistence type="predicted"/>
<protein>
    <submittedName>
        <fullName evidence="1">Uncharacterized protein</fullName>
    </submittedName>
</protein>
<name>A0A143BSS5_9ACTN</name>
<evidence type="ECO:0000313" key="1">
    <source>
        <dbReference type="EMBL" id="AMW08182.1"/>
    </source>
</evidence>
<keyword evidence="2" id="KW-1185">Reference proteome</keyword>
<reference evidence="2" key="1">
    <citation type="submission" date="2016-04" db="EMBL/GenBank/DDBJ databases">
        <authorList>
            <person name="Zhang B."/>
        </authorList>
    </citation>
    <scope>NUCLEOTIDE SEQUENCE [LARGE SCALE GENOMIC DNA]</scope>
    <source>
        <strain evidence="2">S10</strain>
    </source>
</reference>
<dbReference type="EMBL" id="CP015098">
    <property type="protein sequence ID" value="AMW08182.1"/>
    <property type="molecule type" value="Genomic_DNA"/>
</dbReference>
<organism evidence="1 2">
    <name type="scientific">Streptomyces qaidamensis</name>
    <dbReference type="NCBI Taxonomy" id="1783515"/>
    <lineage>
        <taxon>Bacteria</taxon>
        <taxon>Bacillati</taxon>
        <taxon>Actinomycetota</taxon>
        <taxon>Actinomycetes</taxon>
        <taxon>Kitasatosporales</taxon>
        <taxon>Streptomycetaceae</taxon>
        <taxon>Streptomyces</taxon>
        <taxon>Streptomyces aurantiacus group</taxon>
    </lineage>
</organism>
<dbReference type="Proteomes" id="UP000076096">
    <property type="component" value="Chromosome"/>
</dbReference>
<gene>
    <name evidence="1" type="ORF">A4E84_00690</name>
</gene>
<sequence length="206" mass="22456">MGEPGRESRDELVARAVRALQTLWAGTSPDPDPALIGDLTRLVADDPTDEQATAVLGHLYWHRYERHGAPSDLDDAVRMLAPHFFPDRMFLIPDGLRTEIADAHSTHVDTRLAQALTGEGDVEENLSELAAWCWFLLEHADPDNDQYGVHLGGLGTVLYTRYNVLGDVNALLQAIGLLSRAARVTPAGHPSGPGIQGNLVLQRCLP</sequence>